<dbReference type="Pfam" id="PF07690">
    <property type="entry name" value="MFS_1"/>
    <property type="match status" value="1"/>
</dbReference>
<dbReference type="InterPro" id="IPR004638">
    <property type="entry name" value="EmrB-like"/>
</dbReference>
<dbReference type="EMBL" id="JAEKNN010000014">
    <property type="protein sequence ID" value="MBJ7608447.1"/>
    <property type="molecule type" value="Genomic_DNA"/>
</dbReference>
<dbReference type="SUPFAM" id="SSF103473">
    <property type="entry name" value="MFS general substrate transporter"/>
    <property type="match status" value="1"/>
</dbReference>
<dbReference type="PRINTS" id="PR01036">
    <property type="entry name" value="TCRTETB"/>
</dbReference>
<organism evidence="10 11">
    <name type="scientific">Candidatus Amunia macphersoniae</name>
    <dbReference type="NCBI Taxonomy" id="3127014"/>
    <lineage>
        <taxon>Bacteria</taxon>
        <taxon>Bacillati</taxon>
        <taxon>Candidatus Dormiibacterota</taxon>
        <taxon>Candidatus Dormibacteria</taxon>
        <taxon>Candidatus Aeolococcales</taxon>
        <taxon>Candidatus Aeolococcaceae</taxon>
        <taxon>Candidatus Amunia</taxon>
    </lineage>
</organism>
<accession>A0A934KNN6</accession>
<evidence type="ECO:0000256" key="4">
    <source>
        <dbReference type="ARBA" id="ARBA00022475"/>
    </source>
</evidence>
<evidence type="ECO:0000256" key="1">
    <source>
        <dbReference type="ARBA" id="ARBA00004651"/>
    </source>
</evidence>
<evidence type="ECO:0000256" key="8">
    <source>
        <dbReference type="SAM" id="Phobius"/>
    </source>
</evidence>
<comment type="caution">
    <text evidence="10">The sequence shown here is derived from an EMBL/GenBank/DDBJ whole genome shotgun (WGS) entry which is preliminary data.</text>
</comment>
<gene>
    <name evidence="10" type="ORF">JF887_03310</name>
</gene>
<evidence type="ECO:0000256" key="2">
    <source>
        <dbReference type="ARBA" id="ARBA00008537"/>
    </source>
</evidence>
<feature type="transmembrane region" description="Helical" evidence="8">
    <location>
        <begin position="170"/>
        <end position="189"/>
    </location>
</feature>
<keyword evidence="4" id="KW-1003">Cell membrane</keyword>
<evidence type="ECO:0000256" key="6">
    <source>
        <dbReference type="ARBA" id="ARBA00022989"/>
    </source>
</evidence>
<dbReference type="NCBIfam" id="TIGR00711">
    <property type="entry name" value="efflux_EmrB"/>
    <property type="match status" value="1"/>
</dbReference>
<feature type="transmembrane region" description="Helical" evidence="8">
    <location>
        <begin position="232"/>
        <end position="249"/>
    </location>
</feature>
<dbReference type="Gene3D" id="1.20.1720.10">
    <property type="entry name" value="Multidrug resistance protein D"/>
    <property type="match status" value="1"/>
</dbReference>
<feature type="transmembrane region" description="Helical" evidence="8">
    <location>
        <begin position="82"/>
        <end position="101"/>
    </location>
</feature>
<dbReference type="PROSITE" id="PS50850">
    <property type="entry name" value="MFS"/>
    <property type="match status" value="1"/>
</dbReference>
<feature type="transmembrane region" description="Helical" evidence="8">
    <location>
        <begin position="269"/>
        <end position="294"/>
    </location>
</feature>
<feature type="transmembrane region" description="Helical" evidence="8">
    <location>
        <begin position="12"/>
        <end position="37"/>
    </location>
</feature>
<dbReference type="GO" id="GO:0005886">
    <property type="term" value="C:plasma membrane"/>
    <property type="evidence" value="ECO:0007669"/>
    <property type="project" value="UniProtKB-SubCell"/>
</dbReference>
<evidence type="ECO:0000256" key="3">
    <source>
        <dbReference type="ARBA" id="ARBA00022448"/>
    </source>
</evidence>
<feature type="transmembrane region" description="Helical" evidence="8">
    <location>
        <begin position="52"/>
        <end position="70"/>
    </location>
</feature>
<evidence type="ECO:0000256" key="5">
    <source>
        <dbReference type="ARBA" id="ARBA00022692"/>
    </source>
</evidence>
<proteinExistence type="inferred from homology"/>
<evidence type="ECO:0000313" key="11">
    <source>
        <dbReference type="Proteomes" id="UP000614410"/>
    </source>
</evidence>
<feature type="transmembrane region" description="Helical" evidence="8">
    <location>
        <begin position="201"/>
        <end position="220"/>
    </location>
</feature>
<dbReference type="AlphaFoldDB" id="A0A934KNN6"/>
<dbReference type="PANTHER" id="PTHR42718">
    <property type="entry name" value="MAJOR FACILITATOR SUPERFAMILY MULTIDRUG TRANSPORTER MFSC"/>
    <property type="match status" value="1"/>
</dbReference>
<dbReference type="InterPro" id="IPR011701">
    <property type="entry name" value="MFS"/>
</dbReference>
<dbReference type="Proteomes" id="UP000614410">
    <property type="component" value="Unassembled WGS sequence"/>
</dbReference>
<dbReference type="PANTHER" id="PTHR42718:SF9">
    <property type="entry name" value="MAJOR FACILITATOR SUPERFAMILY MULTIDRUG TRANSPORTER MFSC"/>
    <property type="match status" value="1"/>
</dbReference>
<keyword evidence="3" id="KW-0813">Transport</keyword>
<feature type="transmembrane region" description="Helical" evidence="8">
    <location>
        <begin position="141"/>
        <end position="164"/>
    </location>
</feature>
<comment type="similarity">
    <text evidence="2">Belongs to the major facilitator superfamily. EmrB family.</text>
</comment>
<keyword evidence="5 8" id="KW-0812">Transmembrane</keyword>
<sequence>MTVDKARRFDYKWVALAVVLCGTIMTILDSTIVNIAIPTLQHDLHAGSYTDIEWVVTGYLLAQGAVIPLTGWATDRWGTKRLYLVTIVMFTVASMLCGISQNLGELILFRVIQGVGGGMLMPIGMTIILQAVGPQQMGKVMGIFGVPMLIAPAVGPVLGGWFVQDFSWRLIFYVNVPIGIVAFVAATRFLRESHRTAGLRLDLGGLLTGVPAVLALMYAVDRSADLGWSSPLVESLIVVSVLLMTAFIVRQLRTPEPLLQLSLFRDRTFSWAMGLSFIVVTAMFGTMLLLPLYLQEVHGYGPHPDGTVAAAPGGDGGCLDAAGWLPH</sequence>
<evidence type="ECO:0000313" key="10">
    <source>
        <dbReference type="EMBL" id="MBJ7608447.1"/>
    </source>
</evidence>
<comment type="subcellular location">
    <subcellularLocation>
        <location evidence="1">Cell membrane</location>
        <topology evidence="1">Multi-pass membrane protein</topology>
    </subcellularLocation>
</comment>
<feature type="transmembrane region" description="Helical" evidence="8">
    <location>
        <begin position="107"/>
        <end position="129"/>
    </location>
</feature>
<protein>
    <submittedName>
        <fullName evidence="10">DHA2 family efflux MFS transporter permease subunit</fullName>
    </submittedName>
</protein>
<keyword evidence="6 8" id="KW-1133">Transmembrane helix</keyword>
<dbReference type="GO" id="GO:0022857">
    <property type="term" value="F:transmembrane transporter activity"/>
    <property type="evidence" value="ECO:0007669"/>
    <property type="project" value="InterPro"/>
</dbReference>
<reference evidence="10 11" key="1">
    <citation type="submission" date="2020-10" db="EMBL/GenBank/DDBJ databases">
        <title>Ca. Dormibacterota MAGs.</title>
        <authorList>
            <person name="Montgomery K."/>
        </authorList>
    </citation>
    <scope>NUCLEOTIDE SEQUENCE [LARGE SCALE GENOMIC DNA]</scope>
    <source>
        <strain evidence="10">Mitchell_Peninsula_5</strain>
    </source>
</reference>
<feature type="domain" description="Major facilitator superfamily (MFS) profile" evidence="9">
    <location>
        <begin position="15"/>
        <end position="327"/>
    </location>
</feature>
<dbReference type="InterPro" id="IPR020846">
    <property type="entry name" value="MFS_dom"/>
</dbReference>
<name>A0A934KNN6_9BACT</name>
<evidence type="ECO:0000259" key="9">
    <source>
        <dbReference type="PROSITE" id="PS50850"/>
    </source>
</evidence>
<evidence type="ECO:0000256" key="7">
    <source>
        <dbReference type="ARBA" id="ARBA00023136"/>
    </source>
</evidence>
<dbReference type="InterPro" id="IPR036259">
    <property type="entry name" value="MFS_trans_sf"/>
</dbReference>
<keyword evidence="7 8" id="KW-0472">Membrane</keyword>